<evidence type="ECO:0000256" key="7">
    <source>
        <dbReference type="HAMAP-Rule" id="MF_00961"/>
    </source>
</evidence>
<keyword evidence="5 7" id="KW-0238">DNA-binding</keyword>
<dbReference type="NCBIfam" id="TIGR02392">
    <property type="entry name" value="rpoH_proteo"/>
    <property type="match status" value="1"/>
</dbReference>
<evidence type="ECO:0000256" key="1">
    <source>
        <dbReference type="ARBA" id="ARBA00022490"/>
    </source>
</evidence>
<evidence type="ECO:0000259" key="10">
    <source>
        <dbReference type="PROSITE" id="PS00716"/>
    </source>
</evidence>
<dbReference type="InterPro" id="IPR036388">
    <property type="entry name" value="WH-like_DNA-bd_sf"/>
</dbReference>
<dbReference type="HAMAP" id="MF_00961">
    <property type="entry name" value="Sigma70_RpoH"/>
    <property type="match status" value="1"/>
</dbReference>
<dbReference type="PRINTS" id="PR00046">
    <property type="entry name" value="SIGMA70FCT"/>
</dbReference>
<proteinExistence type="inferred from homology"/>
<dbReference type="PANTHER" id="PTHR30376:SF3">
    <property type="entry name" value="RNA POLYMERASE SIGMA FACTOR RPOH"/>
    <property type="match status" value="1"/>
</dbReference>
<dbReference type="InterPro" id="IPR007627">
    <property type="entry name" value="RNA_pol_sigma70_r2"/>
</dbReference>
<evidence type="ECO:0000256" key="8">
    <source>
        <dbReference type="NCBIfam" id="TIGR02392"/>
    </source>
</evidence>
<feature type="DNA-binding region" description="H-T-H motif" evidence="7">
    <location>
        <begin position="253"/>
        <end position="272"/>
    </location>
</feature>
<dbReference type="InterPro" id="IPR014284">
    <property type="entry name" value="RNA_pol_sigma-70_dom"/>
</dbReference>
<feature type="domain" description="RNA polymerase sigma-70" evidence="10">
    <location>
        <begin position="252"/>
        <end position="278"/>
    </location>
</feature>
<evidence type="ECO:0000313" key="12">
    <source>
        <dbReference type="Proteomes" id="UP001139646"/>
    </source>
</evidence>
<keyword evidence="1 7" id="KW-0963">Cytoplasm</keyword>
<dbReference type="InterPro" id="IPR009042">
    <property type="entry name" value="RNA_pol_sigma70_r1_2"/>
</dbReference>
<comment type="caution">
    <text evidence="11">The sequence shown here is derived from an EMBL/GenBank/DDBJ whole genome shotgun (WGS) entry which is preliminary data.</text>
</comment>
<dbReference type="InterPro" id="IPR050813">
    <property type="entry name" value="Sigma-70_Factor"/>
</dbReference>
<dbReference type="NCBIfam" id="TIGR02937">
    <property type="entry name" value="sigma70-ECF"/>
    <property type="match status" value="1"/>
</dbReference>
<dbReference type="SUPFAM" id="SSF88946">
    <property type="entry name" value="Sigma2 domain of RNA polymerase sigma factors"/>
    <property type="match status" value="1"/>
</dbReference>
<comment type="function">
    <text evidence="7">Sigma factors are initiation factors that promote the attachment of RNA polymerase to specific initiation sites and are then released. This sigma factor is involved in regulation of expression of heat shock genes.</text>
</comment>
<evidence type="ECO:0000259" key="9">
    <source>
        <dbReference type="PROSITE" id="PS00715"/>
    </source>
</evidence>
<dbReference type="PROSITE" id="PS00716">
    <property type="entry name" value="SIGMA70_2"/>
    <property type="match status" value="1"/>
</dbReference>
<evidence type="ECO:0000256" key="6">
    <source>
        <dbReference type="ARBA" id="ARBA00023163"/>
    </source>
</evidence>
<dbReference type="Gene3D" id="1.10.10.10">
    <property type="entry name" value="Winged helix-like DNA-binding domain superfamily/Winged helix DNA-binding domain"/>
    <property type="match status" value="1"/>
</dbReference>
<dbReference type="PANTHER" id="PTHR30376">
    <property type="entry name" value="SIGMA FACTOR RPOH HEAT SHOCK RELATED"/>
    <property type="match status" value="1"/>
</dbReference>
<dbReference type="InterPro" id="IPR012759">
    <property type="entry name" value="RNA_pol_sigma_RpoH_proteobac"/>
</dbReference>
<dbReference type="InterPro" id="IPR000943">
    <property type="entry name" value="RNA_pol_sigma70"/>
</dbReference>
<keyword evidence="3 7" id="KW-0346">Stress response</keyword>
<protein>
    <recommendedName>
        <fullName evidence="7 8">RNA polymerase sigma factor RpoH</fullName>
    </recommendedName>
    <alternativeName>
        <fullName evidence="7">RNA polymerase sigma-32 factor</fullName>
    </alternativeName>
</protein>
<reference evidence="11" key="1">
    <citation type="submission" date="2022-01" db="EMBL/GenBank/DDBJ databases">
        <title>Colwellia maritima, isolated from seawater.</title>
        <authorList>
            <person name="Kristyanto S."/>
            <person name="Jung J."/>
            <person name="Jeon C.O."/>
        </authorList>
    </citation>
    <scope>NUCLEOTIDE SEQUENCE</scope>
    <source>
        <strain evidence="11">MSW7</strain>
    </source>
</reference>
<dbReference type="Pfam" id="PF04542">
    <property type="entry name" value="Sigma70_r2"/>
    <property type="match status" value="1"/>
</dbReference>
<accession>A0ABS9WX17</accession>
<sequence>MSNTMQLTVPRSGSIESYMQSAYSIPMLTAEEEQDLATRLYEENDLQAAQKLIMSHLRFVIHVAKGYSGYGLAQADLVQEGNVGLMKAVKRFNPEVGVRLVSFAVHWIKAEIHEYVLKNWRIVKVATTKAQRKLFFNLRKNKKRLGWFSNDEVNTVAETLGVSTKDVLEMENRMSSHDQAFELSTDDDDNASAGNFSPALYLEDKQSDLAVEVENANWENHANSRLSTALVALDERSQDIINTRWLAEDKSTLQDLANKYQISAERVRQLEKNALNKLKNTMVL</sequence>
<keyword evidence="6 7" id="KW-0804">Transcription</keyword>
<dbReference type="InterPro" id="IPR013324">
    <property type="entry name" value="RNA_pol_sigma_r3/r4-like"/>
</dbReference>
<comment type="subunit">
    <text evidence="7">Interacts with the RNA polymerase core enzyme.</text>
</comment>
<dbReference type="PROSITE" id="PS00715">
    <property type="entry name" value="SIGMA70_1"/>
    <property type="match status" value="1"/>
</dbReference>
<comment type="caution">
    <text evidence="7">Lacks conserved residue(s) required for the propagation of feature annotation.</text>
</comment>
<dbReference type="Pfam" id="PF00140">
    <property type="entry name" value="Sigma70_r1_2"/>
    <property type="match status" value="1"/>
</dbReference>
<feature type="region of interest" description="Sigma-70 factor domain-2" evidence="7">
    <location>
        <begin position="52"/>
        <end position="121"/>
    </location>
</feature>
<evidence type="ECO:0000313" key="11">
    <source>
        <dbReference type="EMBL" id="MCI2282473.1"/>
    </source>
</evidence>
<dbReference type="InterPro" id="IPR013325">
    <property type="entry name" value="RNA_pol_sigma_r2"/>
</dbReference>
<gene>
    <name evidence="7 11" type="primary">rpoH</name>
    <name evidence="11" type="ORF">L3081_02505</name>
</gene>
<dbReference type="EMBL" id="JAKKSL010000001">
    <property type="protein sequence ID" value="MCI2282473.1"/>
    <property type="molecule type" value="Genomic_DNA"/>
</dbReference>
<evidence type="ECO:0000256" key="3">
    <source>
        <dbReference type="ARBA" id="ARBA00023016"/>
    </source>
</evidence>
<dbReference type="RefSeq" id="WP_242283227.1">
    <property type="nucleotide sequence ID" value="NZ_JAKKSL010000001.1"/>
</dbReference>
<dbReference type="InterPro" id="IPR007630">
    <property type="entry name" value="RNA_pol_sigma70_r4"/>
</dbReference>
<dbReference type="Pfam" id="PF04545">
    <property type="entry name" value="Sigma70_r4"/>
    <property type="match status" value="1"/>
</dbReference>
<keyword evidence="12" id="KW-1185">Reference proteome</keyword>
<keyword evidence="4 7" id="KW-0731">Sigma factor</keyword>
<dbReference type="PIRSF" id="PIRSF000770">
    <property type="entry name" value="RNA_pol_sigma-SigE/K"/>
    <property type="match status" value="1"/>
</dbReference>
<feature type="domain" description="RNA polymerase sigma-70" evidence="9">
    <location>
        <begin position="76"/>
        <end position="89"/>
    </location>
</feature>
<dbReference type="Gene3D" id="1.20.120.1810">
    <property type="match status" value="1"/>
</dbReference>
<dbReference type="NCBIfam" id="NF005143">
    <property type="entry name" value="PRK06596.1"/>
    <property type="match status" value="1"/>
</dbReference>
<name>A0ABS9WX17_9GAMM</name>
<feature type="short sequence motif" description="Interaction with polymerase core subunit RpoC" evidence="7">
    <location>
        <begin position="76"/>
        <end position="79"/>
    </location>
</feature>
<comment type="subcellular location">
    <subcellularLocation>
        <location evidence="7">Cytoplasm</location>
    </subcellularLocation>
</comment>
<organism evidence="11 12">
    <name type="scientific">Colwellia maritima</name>
    <dbReference type="NCBI Taxonomy" id="2912588"/>
    <lineage>
        <taxon>Bacteria</taxon>
        <taxon>Pseudomonadati</taxon>
        <taxon>Pseudomonadota</taxon>
        <taxon>Gammaproteobacteria</taxon>
        <taxon>Alteromonadales</taxon>
        <taxon>Colwelliaceae</taxon>
        <taxon>Colwellia</taxon>
    </lineage>
</organism>
<keyword evidence="2 7" id="KW-0805">Transcription regulation</keyword>
<evidence type="ECO:0000256" key="5">
    <source>
        <dbReference type="ARBA" id="ARBA00023125"/>
    </source>
</evidence>
<dbReference type="Proteomes" id="UP001139646">
    <property type="component" value="Unassembled WGS sequence"/>
</dbReference>
<evidence type="ECO:0000256" key="2">
    <source>
        <dbReference type="ARBA" id="ARBA00023015"/>
    </source>
</evidence>
<comment type="similarity">
    <text evidence="7">Belongs to the sigma-70 factor family. RpoH subfamily.</text>
</comment>
<dbReference type="SUPFAM" id="SSF88659">
    <property type="entry name" value="Sigma3 and sigma4 domains of RNA polymerase sigma factors"/>
    <property type="match status" value="1"/>
</dbReference>
<evidence type="ECO:0000256" key="4">
    <source>
        <dbReference type="ARBA" id="ARBA00023082"/>
    </source>
</evidence>